<dbReference type="PANTHER" id="PTHR37534:SF11">
    <property type="entry name" value="ZN(II)2CYS6 TRANSCRIPTION FACTOR (EUROFUNG)"/>
    <property type="match status" value="1"/>
</dbReference>
<dbReference type="Pfam" id="PF00172">
    <property type="entry name" value="Zn_clus"/>
    <property type="match status" value="1"/>
</dbReference>
<protein>
    <recommendedName>
        <fullName evidence="3">Zn(2)-C6 fungal-type domain-containing protein</fullName>
    </recommendedName>
</protein>
<dbReference type="SMART" id="SM00066">
    <property type="entry name" value="GAL4"/>
    <property type="match status" value="1"/>
</dbReference>
<evidence type="ECO:0000259" key="3">
    <source>
        <dbReference type="SMART" id="SM00066"/>
    </source>
</evidence>
<dbReference type="AlphaFoldDB" id="A0A0B7JXG8"/>
<dbReference type="GO" id="GO:0005634">
    <property type="term" value="C:nucleus"/>
    <property type="evidence" value="ECO:0007669"/>
    <property type="project" value="TreeGrafter"/>
</dbReference>
<dbReference type="GO" id="GO:0000976">
    <property type="term" value="F:transcription cis-regulatory region binding"/>
    <property type="evidence" value="ECO:0007669"/>
    <property type="project" value="TreeGrafter"/>
</dbReference>
<keyword evidence="1" id="KW-0539">Nucleus</keyword>
<dbReference type="Gene3D" id="4.10.240.10">
    <property type="entry name" value="Zn(2)-C6 fungal-type DNA-binding domain"/>
    <property type="match status" value="1"/>
</dbReference>
<reference evidence="4" key="1">
    <citation type="submission" date="2015-01" db="EMBL/GenBank/DDBJ databases">
        <authorList>
            <person name="Durling Mikael"/>
        </authorList>
    </citation>
    <scope>NUCLEOTIDE SEQUENCE</scope>
</reference>
<dbReference type="InterPro" id="IPR001138">
    <property type="entry name" value="Zn2Cys6_DnaBD"/>
</dbReference>
<feature type="compositionally biased region" description="Polar residues" evidence="2">
    <location>
        <begin position="83"/>
        <end position="92"/>
    </location>
</feature>
<dbReference type="GO" id="GO:0000981">
    <property type="term" value="F:DNA-binding transcription factor activity, RNA polymerase II-specific"/>
    <property type="evidence" value="ECO:0007669"/>
    <property type="project" value="InterPro"/>
</dbReference>
<sequence>METDNSLSGTGTLSNLTSGKRTRRGNSKSRQGCLRCKSRRQVKCDEVQPECGNCKKISRQCPGFQQELRWSKRHERGCAPSPSDGNSASQTADLEVDRTARRVVNPSGESGTLHSRLNTSTASSEAVADDWLLSLPTTWQATTSGCDLPLNYNSTGNIDTNIEASIGWGSQYHSPGISTPISAPKSLQSPAHLPTTLIEYWFRQVCPMWSTFDSEVNWNRRLARGTWTTSKAVFFTMQTATCLIDVMPQLSKTLESARAQATSTIFEGMAQARDISQSPRVAADLVFAVFGLGTSSHWAAFTDEPHPWLEYARELLSIWKLELSKLDELLHEYFCQALTYWEMIALTGNCSSIPAKLQRKRRQYQHRLRLAMHLPDSNSETSYEDAEMPWVPRPDLFGTRPNSWCGVSKEVIDVYGQVLALCRGACDTNRPGSTVTVLATSNVLCDMALAHEFQRELLGMDFDALILQEEDHGFPVQTRDDSTPISHLLLTAEAYRQASLLKLHLSFNDLEMIQNLKGSTGTPFTGESFQMEGDGQARAQFLLRMTLELVEILRQIPAQSGSRSIHPWYYVVVNEEAYRR</sequence>
<name>A0A0B7JXG8_BIOOC</name>
<feature type="region of interest" description="Disordered" evidence="2">
    <location>
        <begin position="73"/>
        <end position="119"/>
    </location>
</feature>
<proteinExistence type="predicted"/>
<dbReference type="GO" id="GO:0045944">
    <property type="term" value="P:positive regulation of transcription by RNA polymerase II"/>
    <property type="evidence" value="ECO:0007669"/>
    <property type="project" value="TreeGrafter"/>
</dbReference>
<dbReference type="EMBL" id="CDPU01000015">
    <property type="protein sequence ID" value="CEO49699.1"/>
    <property type="molecule type" value="Genomic_DNA"/>
</dbReference>
<dbReference type="InterPro" id="IPR036864">
    <property type="entry name" value="Zn2-C6_fun-type_DNA-bd_sf"/>
</dbReference>
<evidence type="ECO:0000256" key="2">
    <source>
        <dbReference type="SAM" id="MobiDB-lite"/>
    </source>
</evidence>
<dbReference type="CDD" id="cd00067">
    <property type="entry name" value="GAL4"/>
    <property type="match status" value="1"/>
</dbReference>
<accession>A0A0B7JXG8</accession>
<dbReference type="GO" id="GO:0008270">
    <property type="term" value="F:zinc ion binding"/>
    <property type="evidence" value="ECO:0007669"/>
    <property type="project" value="InterPro"/>
</dbReference>
<dbReference type="SUPFAM" id="SSF57701">
    <property type="entry name" value="Zn2/Cys6 DNA-binding domain"/>
    <property type="match status" value="1"/>
</dbReference>
<organism evidence="4">
    <name type="scientific">Bionectria ochroleuca</name>
    <name type="common">Gliocladium roseum</name>
    <dbReference type="NCBI Taxonomy" id="29856"/>
    <lineage>
        <taxon>Eukaryota</taxon>
        <taxon>Fungi</taxon>
        <taxon>Dikarya</taxon>
        <taxon>Ascomycota</taxon>
        <taxon>Pezizomycotina</taxon>
        <taxon>Sordariomycetes</taxon>
        <taxon>Hypocreomycetidae</taxon>
        <taxon>Hypocreales</taxon>
        <taxon>Bionectriaceae</taxon>
        <taxon>Clonostachys</taxon>
    </lineage>
</organism>
<evidence type="ECO:0000313" key="4">
    <source>
        <dbReference type="EMBL" id="CEO49699.1"/>
    </source>
</evidence>
<feature type="compositionally biased region" description="Polar residues" evidence="2">
    <location>
        <begin position="1"/>
        <end position="19"/>
    </location>
</feature>
<gene>
    <name evidence="4" type="ORF">BN869_000005756_1</name>
</gene>
<evidence type="ECO:0000256" key="1">
    <source>
        <dbReference type="ARBA" id="ARBA00023242"/>
    </source>
</evidence>
<feature type="region of interest" description="Disordered" evidence="2">
    <location>
        <begin position="1"/>
        <end position="31"/>
    </location>
</feature>
<feature type="compositionally biased region" description="Polar residues" evidence="2">
    <location>
        <begin position="107"/>
        <end position="119"/>
    </location>
</feature>
<dbReference type="PANTHER" id="PTHR37534">
    <property type="entry name" value="TRANSCRIPTIONAL ACTIVATOR PROTEIN UGA3"/>
    <property type="match status" value="1"/>
</dbReference>
<feature type="domain" description="Zn(2)-C6 fungal-type" evidence="3">
    <location>
        <begin position="27"/>
        <end position="72"/>
    </location>
</feature>